<name>A0A139IUM4_9PEZI</name>
<accession>A0A139IUM4</accession>
<gene>
    <name evidence="1" type="ORF">AC579_8192</name>
</gene>
<dbReference type="AlphaFoldDB" id="A0A139IUM4"/>
<dbReference type="Proteomes" id="UP000073492">
    <property type="component" value="Unassembled WGS sequence"/>
</dbReference>
<proteinExistence type="predicted"/>
<evidence type="ECO:0000313" key="1">
    <source>
        <dbReference type="EMBL" id="KXT18457.1"/>
    </source>
</evidence>
<organism evidence="1 2">
    <name type="scientific">Pseudocercospora musae</name>
    <dbReference type="NCBI Taxonomy" id="113226"/>
    <lineage>
        <taxon>Eukaryota</taxon>
        <taxon>Fungi</taxon>
        <taxon>Dikarya</taxon>
        <taxon>Ascomycota</taxon>
        <taxon>Pezizomycotina</taxon>
        <taxon>Dothideomycetes</taxon>
        <taxon>Dothideomycetidae</taxon>
        <taxon>Mycosphaerellales</taxon>
        <taxon>Mycosphaerellaceae</taxon>
        <taxon>Pseudocercospora</taxon>
    </lineage>
</organism>
<dbReference type="EMBL" id="LFZO01000007">
    <property type="protein sequence ID" value="KXT18457.1"/>
    <property type="molecule type" value="Genomic_DNA"/>
</dbReference>
<sequence>MLGKWNSNESLLLRYQADGGTLYEELGQIGVYDASFSMVEGAEVFAEIARNGRQETWDENFLGVCVFFL</sequence>
<comment type="caution">
    <text evidence="1">The sequence shown here is derived from an EMBL/GenBank/DDBJ whole genome shotgun (WGS) entry which is preliminary data.</text>
</comment>
<keyword evidence="2" id="KW-1185">Reference proteome</keyword>
<evidence type="ECO:0000313" key="2">
    <source>
        <dbReference type="Proteomes" id="UP000073492"/>
    </source>
</evidence>
<protein>
    <submittedName>
        <fullName evidence="1">Uncharacterized protein</fullName>
    </submittedName>
</protein>
<reference evidence="1 2" key="1">
    <citation type="submission" date="2015-07" db="EMBL/GenBank/DDBJ databases">
        <title>Comparative genomics of the Sigatoka disease complex on banana suggests a link between parallel evolutionary changes in Pseudocercospora fijiensis and Pseudocercospora eumusae and increased virulence on the banana host.</title>
        <authorList>
            <person name="Chang T.-C."/>
            <person name="Salvucci A."/>
            <person name="Crous P.W."/>
            <person name="Stergiopoulos I."/>
        </authorList>
    </citation>
    <scope>NUCLEOTIDE SEQUENCE [LARGE SCALE GENOMIC DNA]</scope>
    <source>
        <strain evidence="1 2">CBS 116634</strain>
    </source>
</reference>